<protein>
    <recommendedName>
        <fullName evidence="17">Transmembrane protein 230</fullName>
    </recommendedName>
</protein>
<evidence type="ECO:0000256" key="17">
    <source>
        <dbReference type="ARBA" id="ARBA00024088"/>
    </source>
</evidence>
<dbReference type="GO" id="GO:0005794">
    <property type="term" value="C:Golgi apparatus"/>
    <property type="evidence" value="ECO:0007669"/>
    <property type="project" value="UniProtKB-SubCell"/>
</dbReference>
<evidence type="ECO:0000313" key="19">
    <source>
        <dbReference type="Proteomes" id="UP000515204"/>
    </source>
</evidence>
<evidence type="ECO:0000256" key="12">
    <source>
        <dbReference type="ARBA" id="ARBA00023018"/>
    </source>
</evidence>
<name>A0A6P3XR15_DINQU</name>
<dbReference type="GO" id="GO:0005769">
    <property type="term" value="C:early endosome"/>
    <property type="evidence" value="ECO:0007669"/>
    <property type="project" value="UniProtKB-SubCell"/>
</dbReference>
<dbReference type="Proteomes" id="UP000515204">
    <property type="component" value="Unplaced"/>
</dbReference>
<dbReference type="InterPro" id="IPR008590">
    <property type="entry name" value="TMEM_230/134"/>
</dbReference>
<evidence type="ECO:0000256" key="18">
    <source>
        <dbReference type="SAM" id="Phobius"/>
    </source>
</evidence>
<accession>A0A6P3XR15</accession>
<keyword evidence="11 18" id="KW-1133">Transmembrane helix</keyword>
<evidence type="ECO:0000256" key="15">
    <source>
        <dbReference type="ARBA" id="ARBA00023329"/>
    </source>
</evidence>
<dbReference type="RefSeq" id="XP_014480484.1">
    <property type="nucleotide sequence ID" value="XM_014624998.1"/>
</dbReference>
<dbReference type="KEGG" id="dqu:106747460"/>
<dbReference type="GO" id="GO:0016020">
    <property type="term" value="C:membrane"/>
    <property type="evidence" value="ECO:0007669"/>
    <property type="project" value="UniProtKB-SubCell"/>
</dbReference>
<evidence type="ECO:0000256" key="7">
    <source>
        <dbReference type="ARBA" id="ARBA00004603"/>
    </source>
</evidence>
<evidence type="ECO:0000256" key="11">
    <source>
        <dbReference type="ARBA" id="ARBA00022989"/>
    </source>
</evidence>
<evidence type="ECO:0000256" key="10">
    <source>
        <dbReference type="ARBA" id="ARBA00022753"/>
    </source>
</evidence>
<dbReference type="GO" id="GO:0055037">
    <property type="term" value="C:recycling endosome"/>
    <property type="evidence" value="ECO:0007669"/>
    <property type="project" value="UniProtKB-SubCell"/>
</dbReference>
<feature type="transmembrane region" description="Helical" evidence="18">
    <location>
        <begin position="93"/>
        <end position="115"/>
    </location>
</feature>
<organism evidence="19 20">
    <name type="scientific">Dinoponera quadriceps</name>
    <name type="common">South American ant</name>
    <dbReference type="NCBI Taxonomy" id="609295"/>
    <lineage>
        <taxon>Eukaryota</taxon>
        <taxon>Metazoa</taxon>
        <taxon>Ecdysozoa</taxon>
        <taxon>Arthropoda</taxon>
        <taxon>Hexapoda</taxon>
        <taxon>Insecta</taxon>
        <taxon>Pterygota</taxon>
        <taxon>Neoptera</taxon>
        <taxon>Endopterygota</taxon>
        <taxon>Hymenoptera</taxon>
        <taxon>Apocrita</taxon>
        <taxon>Aculeata</taxon>
        <taxon>Formicoidea</taxon>
        <taxon>Formicidae</taxon>
        <taxon>Ponerinae</taxon>
        <taxon>Ponerini</taxon>
        <taxon>Dinoponera</taxon>
    </lineage>
</organism>
<dbReference type="AlphaFoldDB" id="A0A6P3XR15"/>
<keyword evidence="15" id="KW-0968">Cytoplasmic vesicle</keyword>
<dbReference type="PANTHER" id="PTHR15664:SF6">
    <property type="entry name" value="TRANSMEMBRANE PROTEIN 230"/>
    <property type="match status" value="1"/>
</dbReference>
<evidence type="ECO:0000256" key="5">
    <source>
        <dbReference type="ARBA" id="ARBA00004419"/>
    </source>
</evidence>
<evidence type="ECO:0000256" key="16">
    <source>
        <dbReference type="ARBA" id="ARBA00024003"/>
    </source>
</evidence>
<comment type="function">
    <text evidence="16">Involved in trafficking and recycling of synaptic vesicles.</text>
</comment>
<keyword evidence="9 18" id="KW-0812">Transmembrane</keyword>
<keyword evidence="10" id="KW-0967">Endosome</keyword>
<dbReference type="GO" id="GO:0005770">
    <property type="term" value="C:late endosome"/>
    <property type="evidence" value="ECO:0007669"/>
    <property type="project" value="UniProtKB-SubCell"/>
</dbReference>
<evidence type="ECO:0000256" key="13">
    <source>
        <dbReference type="ARBA" id="ARBA00023034"/>
    </source>
</evidence>
<dbReference type="GO" id="GO:0008021">
    <property type="term" value="C:synaptic vesicle"/>
    <property type="evidence" value="ECO:0007669"/>
    <property type="project" value="UniProtKB-SubCell"/>
</dbReference>
<evidence type="ECO:0000256" key="1">
    <source>
        <dbReference type="ARBA" id="ARBA00004141"/>
    </source>
</evidence>
<gene>
    <name evidence="20" type="primary">LOC106747460</name>
</gene>
<keyword evidence="14 18" id="KW-0472">Membrane</keyword>
<comment type="similarity">
    <text evidence="8">Belongs to the TMEM134/TMEM230 family.</text>
</comment>
<dbReference type="OrthoDB" id="5597044at2759"/>
<evidence type="ECO:0000256" key="8">
    <source>
        <dbReference type="ARBA" id="ARBA00007743"/>
    </source>
</evidence>
<evidence type="ECO:0000256" key="2">
    <source>
        <dbReference type="ARBA" id="ARBA00004172"/>
    </source>
</evidence>
<keyword evidence="12" id="KW-0770">Synapse</keyword>
<keyword evidence="19" id="KW-1185">Reference proteome</keyword>
<dbReference type="GeneID" id="106747460"/>
<evidence type="ECO:0000256" key="4">
    <source>
        <dbReference type="ARBA" id="ARBA00004412"/>
    </source>
</evidence>
<evidence type="ECO:0000256" key="3">
    <source>
        <dbReference type="ARBA" id="ARBA00004234"/>
    </source>
</evidence>
<sequence>MVAVRVPRLPRIPKILRDISRSRRRQPILRSIFFFKSSDTLPEDYIHKASMCRKKVRSDRQFDNVDYTQLTETDNGFFDSQFVSPPVKIPWKAITLAALLFVGGTIMLIMGSLIVSGHIDSKYSDRMWPVIILGALMFIPGAYHMRVAILAYQKVPGYSFDDIPEFD</sequence>
<evidence type="ECO:0000313" key="20">
    <source>
        <dbReference type="RefSeq" id="XP_014480484.1"/>
    </source>
</evidence>
<comment type="subcellular location">
    <subcellularLocation>
        <location evidence="5">Cytoplasmic vesicle</location>
        <location evidence="5">Autophagosome</location>
    </subcellularLocation>
    <subcellularLocation>
        <location evidence="3">Cytoplasmic vesicle</location>
        <location evidence="3">Secretory vesicle</location>
        <location evidence="3">Synaptic vesicle</location>
    </subcellularLocation>
    <subcellularLocation>
        <location evidence="4">Early endosome</location>
    </subcellularLocation>
    <subcellularLocation>
        <location evidence="6">Golgi apparatus</location>
        <location evidence="6">trans-Golgi network</location>
    </subcellularLocation>
    <subcellularLocation>
        <location evidence="7">Late endosome</location>
    </subcellularLocation>
    <subcellularLocation>
        <location evidence="1">Membrane</location>
        <topology evidence="1">Multi-pass membrane protein</topology>
    </subcellularLocation>
    <subcellularLocation>
        <location evidence="2">Recycling endosome</location>
    </subcellularLocation>
</comment>
<keyword evidence="13" id="KW-0333">Golgi apparatus</keyword>
<evidence type="ECO:0000256" key="9">
    <source>
        <dbReference type="ARBA" id="ARBA00022692"/>
    </source>
</evidence>
<dbReference type="Pfam" id="PF05915">
    <property type="entry name" value="TMEM_230_134"/>
    <property type="match status" value="1"/>
</dbReference>
<evidence type="ECO:0000256" key="6">
    <source>
        <dbReference type="ARBA" id="ARBA00004601"/>
    </source>
</evidence>
<dbReference type="GO" id="GO:0005776">
    <property type="term" value="C:autophagosome"/>
    <property type="evidence" value="ECO:0007669"/>
    <property type="project" value="UniProtKB-SubCell"/>
</dbReference>
<dbReference type="InterPro" id="IPR044234">
    <property type="entry name" value="TMEM230"/>
</dbReference>
<dbReference type="PANTHER" id="PTHR15664">
    <property type="entry name" value="C20ORF30 PROTEIN"/>
    <property type="match status" value="1"/>
</dbReference>
<feature type="transmembrane region" description="Helical" evidence="18">
    <location>
        <begin position="127"/>
        <end position="145"/>
    </location>
</feature>
<evidence type="ECO:0000256" key="14">
    <source>
        <dbReference type="ARBA" id="ARBA00023136"/>
    </source>
</evidence>
<reference evidence="20" key="1">
    <citation type="submission" date="2025-08" db="UniProtKB">
        <authorList>
            <consortium name="RefSeq"/>
        </authorList>
    </citation>
    <scope>IDENTIFICATION</scope>
</reference>
<proteinExistence type="inferred from homology"/>